<proteinExistence type="predicted"/>
<dbReference type="Proteomes" id="UP000315700">
    <property type="component" value="Chromosome"/>
</dbReference>
<dbReference type="Gene3D" id="1.10.10.10">
    <property type="entry name" value="Winged helix-like DNA-binding domain superfamily/Winged helix DNA-binding domain"/>
    <property type="match status" value="1"/>
</dbReference>
<dbReference type="OrthoDB" id="259423at2"/>
<protein>
    <submittedName>
        <fullName evidence="2">Transcriptional regulator PadR-like family protein</fullName>
    </submittedName>
</protein>
<evidence type="ECO:0000259" key="1">
    <source>
        <dbReference type="Pfam" id="PF03551"/>
    </source>
</evidence>
<evidence type="ECO:0000313" key="3">
    <source>
        <dbReference type="Proteomes" id="UP000315700"/>
    </source>
</evidence>
<dbReference type="EMBL" id="CP036271">
    <property type="protein sequence ID" value="QDT54498.1"/>
    <property type="molecule type" value="Genomic_DNA"/>
</dbReference>
<dbReference type="AlphaFoldDB" id="A0A517SEG3"/>
<feature type="domain" description="Transcription regulator PadR N-terminal" evidence="1">
    <location>
        <begin position="27"/>
        <end position="78"/>
    </location>
</feature>
<gene>
    <name evidence="2" type="ORF">Pan44_25310</name>
</gene>
<dbReference type="InterPro" id="IPR036390">
    <property type="entry name" value="WH_DNA-bd_sf"/>
</dbReference>
<dbReference type="Pfam" id="PF03551">
    <property type="entry name" value="PadR"/>
    <property type="match status" value="1"/>
</dbReference>
<dbReference type="InParanoid" id="A0A517SEG3"/>
<reference evidence="2 3" key="1">
    <citation type="submission" date="2019-02" db="EMBL/GenBank/DDBJ databases">
        <title>Deep-cultivation of Planctomycetes and their phenomic and genomic characterization uncovers novel biology.</title>
        <authorList>
            <person name="Wiegand S."/>
            <person name="Jogler M."/>
            <person name="Boedeker C."/>
            <person name="Pinto D."/>
            <person name="Vollmers J."/>
            <person name="Rivas-Marin E."/>
            <person name="Kohn T."/>
            <person name="Peeters S.H."/>
            <person name="Heuer A."/>
            <person name="Rast P."/>
            <person name="Oberbeckmann S."/>
            <person name="Bunk B."/>
            <person name="Jeske O."/>
            <person name="Meyerdierks A."/>
            <person name="Storesund J.E."/>
            <person name="Kallscheuer N."/>
            <person name="Luecker S."/>
            <person name="Lage O.M."/>
            <person name="Pohl T."/>
            <person name="Merkel B.J."/>
            <person name="Hornburger P."/>
            <person name="Mueller R.-W."/>
            <person name="Bruemmer F."/>
            <person name="Labrenz M."/>
            <person name="Spormann A.M."/>
            <person name="Op den Camp H."/>
            <person name="Overmann J."/>
            <person name="Amann R."/>
            <person name="Jetten M.S.M."/>
            <person name="Mascher T."/>
            <person name="Medema M.H."/>
            <person name="Devos D.P."/>
            <person name="Kaster A.-K."/>
            <person name="Ovreas L."/>
            <person name="Rohde M."/>
            <person name="Galperin M.Y."/>
            <person name="Jogler C."/>
        </authorList>
    </citation>
    <scope>NUCLEOTIDE SEQUENCE [LARGE SCALE GENOMIC DNA]</scope>
    <source>
        <strain evidence="2 3">Pan44</strain>
    </source>
</reference>
<dbReference type="KEGG" id="ccos:Pan44_25310"/>
<organism evidence="2 3">
    <name type="scientific">Caulifigura coniformis</name>
    <dbReference type="NCBI Taxonomy" id="2527983"/>
    <lineage>
        <taxon>Bacteria</taxon>
        <taxon>Pseudomonadati</taxon>
        <taxon>Planctomycetota</taxon>
        <taxon>Planctomycetia</taxon>
        <taxon>Planctomycetales</taxon>
        <taxon>Planctomycetaceae</taxon>
        <taxon>Caulifigura</taxon>
    </lineage>
</organism>
<dbReference type="InterPro" id="IPR005149">
    <property type="entry name" value="Tscrpt_reg_PadR_N"/>
</dbReference>
<dbReference type="InterPro" id="IPR036388">
    <property type="entry name" value="WH-like_DNA-bd_sf"/>
</dbReference>
<name>A0A517SEG3_9PLAN</name>
<evidence type="ECO:0000313" key="2">
    <source>
        <dbReference type="EMBL" id="QDT54498.1"/>
    </source>
</evidence>
<dbReference type="SUPFAM" id="SSF46785">
    <property type="entry name" value="Winged helix' DNA-binding domain"/>
    <property type="match status" value="1"/>
</dbReference>
<accession>A0A517SEG3</accession>
<keyword evidence="3" id="KW-1185">Reference proteome</keyword>
<dbReference type="RefSeq" id="WP_145030347.1">
    <property type="nucleotide sequence ID" value="NZ_CP036271.1"/>
</dbReference>
<sequence>MNGGIPPGDREFLSLMLRLGASGITELCQAAEVTATAVRQRLTRLQSTGLVERKAVRADRGRPHHVYEVTEAGRRSLARDNSDFAVLLWEGIQGIDDVAVREKLLGRLKETMVGQFRPQMAGASPEERMRELAAVLKNRGFEVDLSSRPGMASDLPILRGHACPYQEIAERDSSICELEQQVFGELVGSPLELTRCRQRGDCACEFEAVSHV</sequence>